<keyword evidence="3" id="KW-1185">Reference proteome</keyword>
<accession>W6Z4X5</accession>
<evidence type="ECO:0008006" key="4">
    <source>
        <dbReference type="Google" id="ProtNLM"/>
    </source>
</evidence>
<dbReference type="PANTHER" id="PTHR21575">
    <property type="entry name" value="PROTEIN HID1"/>
    <property type="match status" value="1"/>
</dbReference>
<dbReference type="KEGG" id="bor:COCMIDRAFT_97333"/>
<dbReference type="GO" id="GO:0005797">
    <property type="term" value="C:Golgi medial cisterna"/>
    <property type="evidence" value="ECO:0007669"/>
    <property type="project" value="TreeGrafter"/>
</dbReference>
<gene>
    <name evidence="2" type="ORF">COCMIDRAFT_97333</name>
</gene>
<sequence>MGASDSKLSFKQGIFRLSEPKQIPADDVYWTGFWELPESTEDVFSLFSPADIRRTRDNNLANLETLVLAVTSRLIVLRNHPSFPDPDLAPERDALNCIRVLTRLLPFLYEADHLDTWEDQFFWAERRKRSRRGQLVRSEVIFDEADPEQTPTEKEPEFEKAKPLAEEIIDTLIDLLFFSDFTLPKVAPGKNKVSYAIWQSGVGCNTPVASTKEFESNRTEILRLLLTLASKSMYMSAGVLPVKGVKAITYIATCPDKQVVLSVLCSLLNTTLKYNPATWRVPYDHVVFKDQRQILVTYCLQLLLVLVLYPIPEPGNGPAPKNFFRHFLGRLHRPQDFQFLVDGMTRILNQPLQANTSYLPGSHKSLTWAPEMIMLFWEALQCNKRFRSFIIDTDRAHDFVVLVLYYAIDQRNDPSKQGLVRMCIFVLQTLSVEPQFGKSLNKTFEGQESLPASIRIPNFHGTYADYVITSIYTLLTTSKGKLDAIYPALLAILNNIAAYVQNLGRATSSKLLQLFASMSSPSFLLANENNHTLLHSLLEVLNAIIEHQYPHNPNLVYAIVRSRKRFQALRDFTLESGQEELERQNQLRKEGGEDMTRTNSIDSLRSPTVARTPTLGNVPEEDSAFAIGDDDDSDEEADASRTSGPIRSPPQSPSGASRSASIASSVDDSVPLQLRGMSEKARGKRPVGQPAFSRQNSMTSLHSAAGPAMASNEFFTPSVPWLEGWLSELPLHTILMLISELGPKLPASGNSNDTAEALKIIRETEVRGIEPSPIRVHLFEWSPLSLGWYESLLWGFVFAAEMLVAKGTAGVWNNTSIRLFKVQEAAATAPSLLQPRGAVDAVGSNLVQRIGSLNLRGVAAQAAQRSPSSTSSGHPGAASVRDV</sequence>
<dbReference type="AlphaFoldDB" id="W6Z4X5"/>
<dbReference type="eggNOG" id="KOG2226">
    <property type="taxonomic scope" value="Eukaryota"/>
</dbReference>
<evidence type="ECO:0000313" key="2">
    <source>
        <dbReference type="EMBL" id="EUC44798.1"/>
    </source>
</evidence>
<protein>
    <recommendedName>
        <fullName evidence="4">High-temperature-induced dauer-formation protein</fullName>
    </recommendedName>
</protein>
<proteinExistence type="predicted"/>
<evidence type="ECO:0000256" key="1">
    <source>
        <dbReference type="SAM" id="MobiDB-lite"/>
    </source>
</evidence>
<name>W6Z4X5_COCMI</name>
<reference evidence="2 3" key="1">
    <citation type="journal article" date="2013" name="PLoS Genet.">
        <title>Comparative genome structure, secondary metabolite, and effector coding capacity across Cochliobolus pathogens.</title>
        <authorList>
            <person name="Condon B.J."/>
            <person name="Leng Y."/>
            <person name="Wu D."/>
            <person name="Bushley K.E."/>
            <person name="Ohm R.A."/>
            <person name="Otillar R."/>
            <person name="Martin J."/>
            <person name="Schackwitz W."/>
            <person name="Grimwood J."/>
            <person name="MohdZainudin N."/>
            <person name="Xue C."/>
            <person name="Wang R."/>
            <person name="Manning V.A."/>
            <person name="Dhillon B."/>
            <person name="Tu Z.J."/>
            <person name="Steffenson B.J."/>
            <person name="Salamov A."/>
            <person name="Sun H."/>
            <person name="Lowry S."/>
            <person name="LaButti K."/>
            <person name="Han J."/>
            <person name="Copeland A."/>
            <person name="Lindquist E."/>
            <person name="Barry K."/>
            <person name="Schmutz J."/>
            <person name="Baker S.E."/>
            <person name="Ciuffetti L.M."/>
            <person name="Grigoriev I.V."/>
            <person name="Zhong S."/>
            <person name="Turgeon B.G."/>
        </authorList>
    </citation>
    <scope>NUCLEOTIDE SEQUENCE [LARGE SCALE GENOMIC DNA]</scope>
    <source>
        <strain evidence="2 3">ATCC 44560</strain>
    </source>
</reference>
<feature type="compositionally biased region" description="Polar residues" evidence="1">
    <location>
        <begin position="597"/>
        <end position="615"/>
    </location>
</feature>
<feature type="region of interest" description="Disordered" evidence="1">
    <location>
        <begin position="577"/>
        <end position="671"/>
    </location>
</feature>
<dbReference type="Pfam" id="PF12722">
    <property type="entry name" value="Hid1"/>
    <property type="match status" value="1"/>
</dbReference>
<feature type="compositionally biased region" description="Low complexity" evidence="1">
    <location>
        <begin position="653"/>
        <end position="665"/>
    </location>
</feature>
<dbReference type="Proteomes" id="UP000054032">
    <property type="component" value="Unassembled WGS sequence"/>
</dbReference>
<feature type="compositionally biased region" description="Basic and acidic residues" evidence="1">
    <location>
        <begin position="580"/>
        <end position="596"/>
    </location>
</feature>
<dbReference type="PANTHER" id="PTHR21575:SF12">
    <property type="entry name" value="PROTEIN HID1"/>
    <property type="match status" value="1"/>
</dbReference>
<feature type="compositionally biased region" description="Acidic residues" evidence="1">
    <location>
        <begin position="619"/>
        <end position="637"/>
    </location>
</feature>
<feature type="compositionally biased region" description="Polar residues" evidence="1">
    <location>
        <begin position="863"/>
        <end position="873"/>
    </location>
</feature>
<dbReference type="HOGENOM" id="CLU_007392_0_0_1"/>
<dbReference type="InterPro" id="IPR026705">
    <property type="entry name" value="Hid-1/Ecm30"/>
</dbReference>
<dbReference type="RefSeq" id="XP_007688696.1">
    <property type="nucleotide sequence ID" value="XM_007690506.1"/>
</dbReference>
<dbReference type="GO" id="GO:0000138">
    <property type="term" value="C:Golgi trans cisterna"/>
    <property type="evidence" value="ECO:0007669"/>
    <property type="project" value="TreeGrafter"/>
</dbReference>
<organism evidence="2 3">
    <name type="scientific">Bipolaris oryzae ATCC 44560</name>
    <dbReference type="NCBI Taxonomy" id="930090"/>
    <lineage>
        <taxon>Eukaryota</taxon>
        <taxon>Fungi</taxon>
        <taxon>Dikarya</taxon>
        <taxon>Ascomycota</taxon>
        <taxon>Pezizomycotina</taxon>
        <taxon>Dothideomycetes</taxon>
        <taxon>Pleosporomycetidae</taxon>
        <taxon>Pleosporales</taxon>
        <taxon>Pleosporineae</taxon>
        <taxon>Pleosporaceae</taxon>
        <taxon>Bipolaris</taxon>
    </lineage>
</organism>
<dbReference type="GO" id="GO:0016020">
    <property type="term" value="C:membrane"/>
    <property type="evidence" value="ECO:0007669"/>
    <property type="project" value="TreeGrafter"/>
</dbReference>
<evidence type="ECO:0000313" key="3">
    <source>
        <dbReference type="Proteomes" id="UP000054032"/>
    </source>
</evidence>
<dbReference type="OrthoDB" id="432953at2759"/>
<dbReference type="STRING" id="930090.W6Z4X5"/>
<feature type="region of interest" description="Disordered" evidence="1">
    <location>
        <begin position="863"/>
        <end position="883"/>
    </location>
</feature>
<dbReference type="GeneID" id="19129035"/>
<dbReference type="EMBL" id="KI963997">
    <property type="protein sequence ID" value="EUC44798.1"/>
    <property type="molecule type" value="Genomic_DNA"/>
</dbReference>